<name>A0A1X2EMY0_9MYCO</name>
<keyword evidence="2" id="KW-1185">Reference proteome</keyword>
<dbReference type="RefSeq" id="WP_085109103.1">
    <property type="nucleotide sequence ID" value="NZ_JACKSN010000029.1"/>
</dbReference>
<comment type="caution">
    <text evidence="1">The sequence shown here is derived from an EMBL/GenBank/DDBJ whole genome shotgun (WGS) entry which is preliminary data.</text>
</comment>
<dbReference type="OrthoDB" id="8907583at2"/>
<dbReference type="STRING" id="1798.AWC30_05345"/>
<sequence length="130" mass="13710">MSATRSDLDRLAAALADYDFAYLVTVSETEHSHAVAVNPVLREGPDGVIEVGAVGGSTAKNLARQPEVSLVWPPRDPADYSLFVDGRATVADGTATLVPIRAVLHRRAKPGSKAAVEGCLHDCEVLYKAG</sequence>
<dbReference type="InterPro" id="IPR012349">
    <property type="entry name" value="Split_barrel_FMN-bd"/>
</dbReference>
<dbReference type="SUPFAM" id="SSF50475">
    <property type="entry name" value="FMN-binding split barrel"/>
    <property type="match status" value="1"/>
</dbReference>
<reference evidence="1 2" key="1">
    <citation type="submission" date="2016-01" db="EMBL/GenBank/DDBJ databases">
        <title>The new phylogeny of the genus Mycobacterium.</title>
        <authorList>
            <person name="Tarcisio F."/>
            <person name="Conor M."/>
            <person name="Antonella G."/>
            <person name="Elisabetta G."/>
            <person name="Giulia F.S."/>
            <person name="Sara T."/>
            <person name="Anna F."/>
            <person name="Clotilde B."/>
            <person name="Roberto B."/>
            <person name="Veronica D.S."/>
            <person name="Fabio R."/>
            <person name="Monica P."/>
            <person name="Olivier J."/>
            <person name="Enrico T."/>
            <person name="Nicola S."/>
        </authorList>
    </citation>
    <scope>NUCLEOTIDE SEQUENCE [LARGE SCALE GENOMIC DNA]</scope>
    <source>
        <strain evidence="1 2">DSM 44153</strain>
    </source>
</reference>
<accession>A0A1X2EMY0</accession>
<dbReference type="EMBL" id="LQPZ01000013">
    <property type="protein sequence ID" value="ORX06987.1"/>
    <property type="molecule type" value="Genomic_DNA"/>
</dbReference>
<evidence type="ECO:0000313" key="2">
    <source>
        <dbReference type="Proteomes" id="UP000193090"/>
    </source>
</evidence>
<organism evidence="1 2">
    <name type="scientific">Mycolicibacillus trivialis</name>
    <dbReference type="NCBI Taxonomy" id="1798"/>
    <lineage>
        <taxon>Bacteria</taxon>
        <taxon>Bacillati</taxon>
        <taxon>Actinomycetota</taxon>
        <taxon>Actinomycetes</taxon>
        <taxon>Mycobacteriales</taxon>
        <taxon>Mycobacteriaceae</taxon>
        <taxon>Mycolicibacillus</taxon>
    </lineage>
</organism>
<dbReference type="Proteomes" id="UP000193090">
    <property type="component" value="Unassembled WGS sequence"/>
</dbReference>
<dbReference type="Gene3D" id="2.30.110.10">
    <property type="entry name" value="Electron Transport, Fmn-binding Protein, Chain A"/>
    <property type="match status" value="1"/>
</dbReference>
<dbReference type="AlphaFoldDB" id="A0A1X2EMY0"/>
<proteinExistence type="predicted"/>
<evidence type="ECO:0000313" key="1">
    <source>
        <dbReference type="EMBL" id="ORX06987.1"/>
    </source>
</evidence>
<gene>
    <name evidence="1" type="ORF">AWC30_05345</name>
</gene>
<protein>
    <submittedName>
        <fullName evidence="1">Uncharacterized protein</fullName>
    </submittedName>
</protein>